<dbReference type="InterPro" id="IPR003661">
    <property type="entry name" value="HisK_dim/P_dom"/>
</dbReference>
<evidence type="ECO:0000313" key="10">
    <source>
        <dbReference type="Proteomes" id="UP000323426"/>
    </source>
</evidence>
<dbReference type="InterPro" id="IPR036097">
    <property type="entry name" value="HisK_dim/P_sf"/>
</dbReference>
<evidence type="ECO:0000313" key="9">
    <source>
        <dbReference type="EMBL" id="KAA5544969.1"/>
    </source>
</evidence>
<reference evidence="9 10" key="1">
    <citation type="submission" date="2019-09" db="EMBL/GenBank/DDBJ databases">
        <title>Genome sequence and assembly of Adhaeribacter sp.</title>
        <authorList>
            <person name="Chhetri G."/>
        </authorList>
    </citation>
    <scope>NUCLEOTIDE SEQUENCE [LARGE SCALE GENOMIC DNA]</scope>
    <source>
        <strain evidence="9 10">DK36</strain>
    </source>
</reference>
<evidence type="ECO:0000256" key="1">
    <source>
        <dbReference type="ARBA" id="ARBA00000085"/>
    </source>
</evidence>
<gene>
    <name evidence="9" type="ORF">F0145_12990</name>
</gene>
<evidence type="ECO:0000256" key="4">
    <source>
        <dbReference type="ARBA" id="ARBA00022679"/>
    </source>
</evidence>
<dbReference type="PROSITE" id="PS50109">
    <property type="entry name" value="HIS_KIN"/>
    <property type="match status" value="1"/>
</dbReference>
<dbReference type="NCBIfam" id="TIGR00229">
    <property type="entry name" value="sensory_box"/>
    <property type="match status" value="3"/>
</dbReference>
<feature type="domain" description="PAS" evidence="7">
    <location>
        <begin position="7"/>
        <end position="73"/>
    </location>
</feature>
<dbReference type="SMART" id="SM00388">
    <property type="entry name" value="HisKA"/>
    <property type="match status" value="1"/>
</dbReference>
<dbReference type="RefSeq" id="WP_150088851.1">
    <property type="nucleotide sequence ID" value="NZ_VWSF01000009.1"/>
</dbReference>
<evidence type="ECO:0000259" key="6">
    <source>
        <dbReference type="PROSITE" id="PS50109"/>
    </source>
</evidence>
<dbReference type="Pfam" id="PF02518">
    <property type="entry name" value="HATPase_c"/>
    <property type="match status" value="1"/>
</dbReference>
<dbReference type="InterPro" id="IPR004358">
    <property type="entry name" value="Sig_transdc_His_kin-like_C"/>
</dbReference>
<dbReference type="InterPro" id="IPR000700">
    <property type="entry name" value="PAS-assoc_C"/>
</dbReference>
<sequence>MQELINQHAFFDTIFQYNIDTIVVLNKDGIIIYRSDDMQPSLGWQSNELIGTDIRHYIHEEDIRVFEAALYTACTLRTTETCTYRAKACSGQWRWITSELINMLEHPAVQGFIMRSKDITDNIEAAAKIKEKEAYYESLFCNHPDSVTLLNSAGQIEDANASTTRIFGYTKEEIINQHFASFVKPEALETSQAAFAQAWLGKSGWIKGTGIHKNGTEVELSVTLVPIMHQGKVIKVQGITQDITQVIRAHQLIKEQTEAQSSIFESINEGFLALDQNFYITYINQVCATLLNESKEALLNRSLFSINPDLSSSIFLRKCKEVAATGKSVHFQEYFPFINVTLDLDIYPTKKGFAVHFLDITDKIAQQENFEKLFFVASKVLNGVLILQANGTIEWANESFLKVLDISLTEAKGKKVSEILGENNINYDTIIKIAQRVQNGVPFSEDIAFTQKNGQRIWLHVDITPELDKSGKIKRSFFILSDVSALKDAELHLQQQANALFLKNQDLQQFTYMVSHNLRAPVANALGYTDLLYRVQKNDPVYDKILNKLKTSVTRLDDVIKDINTILAVKDKDKPNTKQPVSVAGVFRQVHERLQGALAECGGQLVTELNEDYKLNTDKVYLYSIIYKLVSNAIKYRSPNRPLKINLGAWQDAEGKIVLWITDNGIGMDMQKVKSHLFKLYKRFNTNVEGKGMGLLLVKNQVEALGGHIEVASQLDSGTVFTISFNS</sequence>
<dbReference type="SUPFAM" id="SSF55874">
    <property type="entry name" value="ATPase domain of HSP90 chaperone/DNA topoisomerase II/histidine kinase"/>
    <property type="match status" value="1"/>
</dbReference>
<dbReference type="SUPFAM" id="SSF47384">
    <property type="entry name" value="Homodimeric domain of signal transducing histidine kinase"/>
    <property type="match status" value="1"/>
</dbReference>
<dbReference type="Pfam" id="PF00512">
    <property type="entry name" value="HisKA"/>
    <property type="match status" value="1"/>
</dbReference>
<evidence type="ECO:0000259" key="8">
    <source>
        <dbReference type="PROSITE" id="PS50113"/>
    </source>
</evidence>
<comment type="caution">
    <text evidence="9">The sequence shown here is derived from an EMBL/GenBank/DDBJ whole genome shotgun (WGS) entry which is preliminary data.</text>
</comment>
<dbReference type="PANTHER" id="PTHR43304:SF1">
    <property type="entry name" value="PAC DOMAIN-CONTAINING PROTEIN"/>
    <property type="match status" value="1"/>
</dbReference>
<dbReference type="InterPro" id="IPR003594">
    <property type="entry name" value="HATPase_dom"/>
</dbReference>
<dbReference type="SMART" id="SM00086">
    <property type="entry name" value="PAC"/>
    <property type="match status" value="3"/>
</dbReference>
<dbReference type="PANTHER" id="PTHR43304">
    <property type="entry name" value="PHYTOCHROME-LIKE PROTEIN CPH1"/>
    <property type="match status" value="1"/>
</dbReference>
<keyword evidence="4" id="KW-0808">Transferase</keyword>
<dbReference type="Pfam" id="PF00989">
    <property type="entry name" value="PAS"/>
    <property type="match status" value="1"/>
</dbReference>
<dbReference type="Pfam" id="PF08448">
    <property type="entry name" value="PAS_4"/>
    <property type="match status" value="2"/>
</dbReference>
<keyword evidence="5" id="KW-0418">Kinase</keyword>
<evidence type="ECO:0000256" key="3">
    <source>
        <dbReference type="ARBA" id="ARBA00022553"/>
    </source>
</evidence>
<dbReference type="PRINTS" id="PR00344">
    <property type="entry name" value="BCTRLSENSOR"/>
</dbReference>
<dbReference type="InterPro" id="IPR000014">
    <property type="entry name" value="PAS"/>
</dbReference>
<name>A0A5M6DFL1_9BACT</name>
<dbReference type="GO" id="GO:0006355">
    <property type="term" value="P:regulation of DNA-templated transcription"/>
    <property type="evidence" value="ECO:0007669"/>
    <property type="project" value="InterPro"/>
</dbReference>
<dbReference type="SMART" id="SM00091">
    <property type="entry name" value="PAS"/>
    <property type="match status" value="4"/>
</dbReference>
<evidence type="ECO:0000256" key="2">
    <source>
        <dbReference type="ARBA" id="ARBA00012438"/>
    </source>
</evidence>
<feature type="domain" description="PAC" evidence="8">
    <location>
        <begin position="443"/>
        <end position="495"/>
    </location>
</feature>
<dbReference type="SUPFAM" id="SSF55785">
    <property type="entry name" value="PYP-like sensor domain (PAS domain)"/>
    <property type="match status" value="4"/>
</dbReference>
<feature type="domain" description="PAS" evidence="7">
    <location>
        <begin position="132"/>
        <end position="202"/>
    </location>
</feature>
<dbReference type="PROSITE" id="PS50113">
    <property type="entry name" value="PAC"/>
    <property type="match status" value="1"/>
</dbReference>
<dbReference type="EMBL" id="VWSF01000009">
    <property type="protein sequence ID" value="KAA5544969.1"/>
    <property type="molecule type" value="Genomic_DNA"/>
</dbReference>
<accession>A0A5M6DFL1</accession>
<dbReference type="InterPro" id="IPR013767">
    <property type="entry name" value="PAS_fold"/>
</dbReference>
<dbReference type="AlphaFoldDB" id="A0A5M6DFL1"/>
<keyword evidence="3" id="KW-0597">Phosphoprotein</keyword>
<proteinExistence type="predicted"/>
<dbReference type="InterPro" id="IPR035965">
    <property type="entry name" value="PAS-like_dom_sf"/>
</dbReference>
<evidence type="ECO:0000259" key="7">
    <source>
        <dbReference type="PROSITE" id="PS50112"/>
    </source>
</evidence>
<keyword evidence="10" id="KW-1185">Reference proteome</keyword>
<organism evidence="9 10">
    <name type="scientific">Adhaeribacter rhizoryzae</name>
    <dbReference type="NCBI Taxonomy" id="2607907"/>
    <lineage>
        <taxon>Bacteria</taxon>
        <taxon>Pseudomonadati</taxon>
        <taxon>Bacteroidota</taxon>
        <taxon>Cytophagia</taxon>
        <taxon>Cytophagales</taxon>
        <taxon>Hymenobacteraceae</taxon>
        <taxon>Adhaeribacter</taxon>
    </lineage>
</organism>
<dbReference type="EC" id="2.7.13.3" evidence="2"/>
<dbReference type="SMART" id="SM00387">
    <property type="entry name" value="HATPase_c"/>
    <property type="match status" value="1"/>
</dbReference>
<dbReference type="InterPro" id="IPR005467">
    <property type="entry name" value="His_kinase_dom"/>
</dbReference>
<dbReference type="InterPro" id="IPR052162">
    <property type="entry name" value="Sensor_kinase/Photoreceptor"/>
</dbReference>
<dbReference type="InterPro" id="IPR036890">
    <property type="entry name" value="HATPase_C_sf"/>
</dbReference>
<dbReference type="Gene3D" id="1.10.287.130">
    <property type="match status" value="1"/>
</dbReference>
<evidence type="ECO:0000256" key="5">
    <source>
        <dbReference type="ARBA" id="ARBA00022777"/>
    </source>
</evidence>
<dbReference type="PROSITE" id="PS50112">
    <property type="entry name" value="PAS"/>
    <property type="match status" value="3"/>
</dbReference>
<dbReference type="Gene3D" id="3.30.450.20">
    <property type="entry name" value="PAS domain"/>
    <property type="match status" value="4"/>
</dbReference>
<comment type="catalytic activity">
    <reaction evidence="1">
        <text>ATP + protein L-histidine = ADP + protein N-phospho-L-histidine.</text>
        <dbReference type="EC" id="2.7.13.3"/>
    </reaction>
</comment>
<dbReference type="InterPro" id="IPR013656">
    <property type="entry name" value="PAS_4"/>
</dbReference>
<feature type="domain" description="Histidine kinase" evidence="6">
    <location>
        <begin position="513"/>
        <end position="727"/>
    </location>
</feature>
<dbReference type="Proteomes" id="UP000323426">
    <property type="component" value="Unassembled WGS sequence"/>
</dbReference>
<protein>
    <recommendedName>
        <fullName evidence="2">histidine kinase</fullName>
        <ecNumber evidence="2">2.7.13.3</ecNumber>
    </recommendedName>
</protein>
<dbReference type="InterPro" id="IPR001610">
    <property type="entry name" value="PAC"/>
</dbReference>
<dbReference type="CDD" id="cd00130">
    <property type="entry name" value="PAS"/>
    <property type="match status" value="4"/>
</dbReference>
<dbReference type="Gene3D" id="3.30.565.10">
    <property type="entry name" value="Histidine kinase-like ATPase, C-terminal domain"/>
    <property type="match status" value="1"/>
</dbReference>
<dbReference type="Pfam" id="PF13426">
    <property type="entry name" value="PAS_9"/>
    <property type="match status" value="1"/>
</dbReference>
<feature type="domain" description="PAS" evidence="7">
    <location>
        <begin position="256"/>
        <end position="304"/>
    </location>
</feature>
<dbReference type="GO" id="GO:0000155">
    <property type="term" value="F:phosphorelay sensor kinase activity"/>
    <property type="evidence" value="ECO:0007669"/>
    <property type="project" value="InterPro"/>
</dbReference>